<gene>
    <name evidence="1" type="ORF">FOVG_01529</name>
</gene>
<reference evidence="1" key="2">
    <citation type="submission" date="2012-05" db="EMBL/GenBank/DDBJ databases">
        <title>Annotation of the Genome Sequence of Fusarium oxysporum HDV247.</title>
        <authorList>
            <consortium name="The Broad Institute Genomics Platform"/>
            <person name="Ma L.-J."/>
            <person name="Corby-Kistler H."/>
            <person name="Broz K."/>
            <person name="Gale L.R."/>
            <person name="Jonkers W."/>
            <person name="O'Donnell K."/>
            <person name="Ploetz R."/>
            <person name="Steinberg C."/>
            <person name="Schwartz D.C."/>
            <person name="VanEtten H."/>
            <person name="Zhou S."/>
            <person name="Young S.K."/>
            <person name="Zeng Q."/>
            <person name="Gargeya S."/>
            <person name="Fitzgerald M."/>
            <person name="Abouelleil A."/>
            <person name="Alvarado L."/>
            <person name="Chapman S.B."/>
            <person name="Gainer-Dewar J."/>
            <person name="Goldberg J."/>
            <person name="Griggs A."/>
            <person name="Gujja S."/>
            <person name="Hansen M."/>
            <person name="Howarth C."/>
            <person name="Imamovic A."/>
            <person name="Ireland A."/>
            <person name="Larimer J."/>
            <person name="McCowan C."/>
            <person name="Murphy C."/>
            <person name="Pearson M."/>
            <person name="Poon T.W."/>
            <person name="Priest M."/>
            <person name="Roberts A."/>
            <person name="Saif S."/>
            <person name="Shea T."/>
            <person name="Sykes S."/>
            <person name="Wortman J."/>
            <person name="Nusbaum C."/>
            <person name="Birren B."/>
        </authorList>
    </citation>
    <scope>NUCLEOTIDE SEQUENCE</scope>
    <source>
        <strain evidence="1">HDV247</strain>
    </source>
</reference>
<dbReference type="HOGENOM" id="CLU_2133616_0_0_1"/>
<name>W9QHQ2_FUSOX</name>
<accession>W9QHQ2</accession>
<reference evidence="1" key="1">
    <citation type="submission" date="2011-10" db="EMBL/GenBank/DDBJ databases">
        <title>The Genome Sequence of Fusarium oxysporum HDV247.</title>
        <authorList>
            <consortium name="The Broad Institute Genome Sequencing Platform"/>
            <person name="Ma L.-J."/>
            <person name="Gale L.R."/>
            <person name="Schwartz D.C."/>
            <person name="Zhou S."/>
            <person name="Corby-Kistler H."/>
            <person name="Young S.K."/>
            <person name="Zeng Q."/>
            <person name="Gargeya S."/>
            <person name="Fitzgerald M."/>
            <person name="Haas B."/>
            <person name="Abouelleil A."/>
            <person name="Alvarado L."/>
            <person name="Arachchi H.M."/>
            <person name="Berlin A."/>
            <person name="Brown A."/>
            <person name="Chapman S.B."/>
            <person name="Chen Z."/>
            <person name="Dunbar C."/>
            <person name="Freedman E."/>
            <person name="Gearin G."/>
            <person name="Goldberg J."/>
            <person name="Griggs A."/>
            <person name="Gujja S."/>
            <person name="Heiman D."/>
            <person name="Howarth C."/>
            <person name="Larson L."/>
            <person name="Lui A."/>
            <person name="MacDonald P.J.P."/>
            <person name="Montmayeur A."/>
            <person name="Murphy C."/>
            <person name="Neiman D."/>
            <person name="Pearson M."/>
            <person name="Priest M."/>
            <person name="Roberts A."/>
            <person name="Saif S."/>
            <person name="Shea T."/>
            <person name="Shenoy N."/>
            <person name="Sisk P."/>
            <person name="Stolte C."/>
            <person name="Sykes S."/>
            <person name="Wortman J."/>
            <person name="Nusbaum C."/>
            <person name="Birren B."/>
        </authorList>
    </citation>
    <scope>NUCLEOTIDE SEQUENCE [LARGE SCALE GENOMIC DNA]</scope>
    <source>
        <strain evidence="1">HDV247</strain>
    </source>
</reference>
<proteinExistence type="predicted"/>
<protein>
    <submittedName>
        <fullName evidence="1">Uncharacterized protein</fullName>
    </submittedName>
</protein>
<organism evidence="1">
    <name type="scientific">Fusarium oxysporum f. sp. pisi HDV247</name>
    <dbReference type="NCBI Taxonomy" id="1080344"/>
    <lineage>
        <taxon>Eukaryota</taxon>
        <taxon>Fungi</taxon>
        <taxon>Dikarya</taxon>
        <taxon>Ascomycota</taxon>
        <taxon>Pezizomycotina</taxon>
        <taxon>Sordariomycetes</taxon>
        <taxon>Hypocreomycetidae</taxon>
        <taxon>Hypocreales</taxon>
        <taxon>Nectriaceae</taxon>
        <taxon>Fusarium</taxon>
        <taxon>Fusarium oxysporum species complex</taxon>
    </lineage>
</organism>
<dbReference type="Proteomes" id="UP000030751">
    <property type="component" value="Unassembled WGS sequence"/>
</dbReference>
<dbReference type="EMBL" id="JH650968">
    <property type="protein sequence ID" value="EXA53872.1"/>
    <property type="molecule type" value="Genomic_DNA"/>
</dbReference>
<sequence>MTHRTRISVWTTTGTPHSNKALLHLVESSCQVDHALVLNNICLVTYISQLYRFFMSFARAISFRWVPIAKHTPGFMSKQRFNVAEQNTVISRPSRMSSGHVPLNNIRPAWRGSQSWNLRTAVTRNTFRRIFS</sequence>
<dbReference type="AlphaFoldDB" id="W9QHQ2"/>
<evidence type="ECO:0000313" key="1">
    <source>
        <dbReference type="EMBL" id="EXA53872.1"/>
    </source>
</evidence>